<dbReference type="AlphaFoldDB" id="A0A7X2TBY7"/>
<sequence length="160" mass="18731">MESLDRIRCHPLFQECCRKLEEAEKNRAFCRHGLEHLLDVARIAYILNLEKGLALKKEVIYGAALLHDIGKFRQYEDGTPHELAGRELAEKLLSDISIFSEKEENMILEAILEHRRQTEHMSPLGRILYQADKLSRACYGCKAEGRCNWNQEKKNMRIRY</sequence>
<dbReference type="Proteomes" id="UP000429958">
    <property type="component" value="Unassembled WGS sequence"/>
</dbReference>
<dbReference type="SMART" id="SM00471">
    <property type="entry name" value="HDc"/>
    <property type="match status" value="1"/>
</dbReference>
<proteinExistence type="predicted"/>
<dbReference type="InterPro" id="IPR006674">
    <property type="entry name" value="HD_domain"/>
</dbReference>
<name>A0A7X2TBY7_9CLOT</name>
<evidence type="ECO:0000259" key="1">
    <source>
        <dbReference type="PROSITE" id="PS51831"/>
    </source>
</evidence>
<accession>A0A7X2TBY7</accession>
<dbReference type="SUPFAM" id="SSF109604">
    <property type="entry name" value="HD-domain/PDEase-like"/>
    <property type="match status" value="1"/>
</dbReference>
<evidence type="ECO:0000313" key="3">
    <source>
        <dbReference type="Proteomes" id="UP000429958"/>
    </source>
</evidence>
<reference evidence="2 3" key="1">
    <citation type="submission" date="2019-08" db="EMBL/GenBank/DDBJ databases">
        <title>In-depth cultivation of the pig gut microbiome towards novel bacterial diversity and tailored functional studies.</title>
        <authorList>
            <person name="Wylensek D."/>
            <person name="Hitch T.C.A."/>
            <person name="Clavel T."/>
        </authorList>
    </citation>
    <scope>NUCLEOTIDE SEQUENCE [LARGE SCALE GENOMIC DNA]</scope>
    <source>
        <strain evidence="2 3">WCA-389-WT-23D1</strain>
    </source>
</reference>
<dbReference type="InterPro" id="IPR003607">
    <property type="entry name" value="HD/PDEase_dom"/>
</dbReference>
<dbReference type="NCBIfam" id="TIGR00277">
    <property type="entry name" value="HDIG"/>
    <property type="match status" value="1"/>
</dbReference>
<feature type="domain" description="HD" evidence="1">
    <location>
        <begin position="33"/>
        <end position="137"/>
    </location>
</feature>
<gene>
    <name evidence="2" type="ORF">FYJ39_06930</name>
</gene>
<dbReference type="InterPro" id="IPR006675">
    <property type="entry name" value="HDIG_dom"/>
</dbReference>
<dbReference type="PROSITE" id="PS51831">
    <property type="entry name" value="HD"/>
    <property type="match status" value="1"/>
</dbReference>
<keyword evidence="3" id="KW-1185">Reference proteome</keyword>
<comment type="caution">
    <text evidence="2">The sequence shown here is derived from an EMBL/GenBank/DDBJ whole genome shotgun (WGS) entry which is preliminary data.</text>
</comment>
<dbReference type="Pfam" id="PF01966">
    <property type="entry name" value="HD"/>
    <property type="match status" value="1"/>
</dbReference>
<dbReference type="Gene3D" id="1.10.3210.10">
    <property type="entry name" value="Hypothetical protein af1432"/>
    <property type="match status" value="1"/>
</dbReference>
<dbReference type="CDD" id="cd00077">
    <property type="entry name" value="HDc"/>
    <property type="match status" value="1"/>
</dbReference>
<organism evidence="2 3">
    <name type="scientific">Clostridium porci</name>
    <dbReference type="NCBI Taxonomy" id="2605778"/>
    <lineage>
        <taxon>Bacteria</taxon>
        <taxon>Bacillati</taxon>
        <taxon>Bacillota</taxon>
        <taxon>Clostridia</taxon>
        <taxon>Eubacteriales</taxon>
        <taxon>Clostridiaceae</taxon>
        <taxon>Clostridium</taxon>
    </lineage>
</organism>
<dbReference type="EMBL" id="VUMD01000005">
    <property type="protein sequence ID" value="MSS36307.1"/>
    <property type="molecule type" value="Genomic_DNA"/>
</dbReference>
<evidence type="ECO:0000313" key="2">
    <source>
        <dbReference type="EMBL" id="MSS36307.1"/>
    </source>
</evidence>
<protein>
    <submittedName>
        <fullName evidence="2">HD domain-containing protein</fullName>
    </submittedName>
</protein>